<feature type="region of interest" description="Disordered" evidence="3">
    <location>
        <begin position="115"/>
        <end position="139"/>
    </location>
</feature>
<feature type="compositionally biased region" description="Acidic residues" evidence="3">
    <location>
        <begin position="127"/>
        <end position="138"/>
    </location>
</feature>
<feature type="compositionally biased region" description="Basic and acidic residues" evidence="3">
    <location>
        <begin position="288"/>
        <end position="303"/>
    </location>
</feature>
<dbReference type="OrthoDB" id="10264063at2759"/>
<organism evidence="5 6">
    <name type="scientific">Owenia fusiformis</name>
    <name type="common">Polychaete worm</name>
    <dbReference type="NCBI Taxonomy" id="6347"/>
    <lineage>
        <taxon>Eukaryota</taxon>
        <taxon>Metazoa</taxon>
        <taxon>Spiralia</taxon>
        <taxon>Lophotrochozoa</taxon>
        <taxon>Annelida</taxon>
        <taxon>Polychaeta</taxon>
        <taxon>Sedentaria</taxon>
        <taxon>Canalipalpata</taxon>
        <taxon>Sabellida</taxon>
        <taxon>Oweniida</taxon>
        <taxon>Oweniidae</taxon>
        <taxon>Owenia</taxon>
    </lineage>
</organism>
<feature type="domain" description="DUF4200" evidence="4">
    <location>
        <begin position="167"/>
        <end position="285"/>
    </location>
</feature>
<dbReference type="PANTHER" id="PTHR21683">
    <property type="entry name" value="COILED-COIL DOMAIN-CONTAINING PROTEIN 42 LIKE-2-LIKE-RELATED"/>
    <property type="match status" value="1"/>
</dbReference>
<evidence type="ECO:0000313" key="5">
    <source>
        <dbReference type="EMBL" id="CAH1783273.1"/>
    </source>
</evidence>
<dbReference type="EMBL" id="CAIIXF020000005">
    <property type="protein sequence ID" value="CAH1783273.1"/>
    <property type="molecule type" value="Genomic_DNA"/>
</dbReference>
<proteinExistence type="predicted"/>
<comment type="caution">
    <text evidence="5">The sequence shown here is derived from an EMBL/GenBank/DDBJ whole genome shotgun (WGS) entry which is preliminary data.</text>
</comment>
<accession>A0A8S4NR11</accession>
<protein>
    <recommendedName>
        <fullName evidence="4">DUF4200 domain-containing protein</fullName>
    </recommendedName>
</protein>
<feature type="compositionally biased region" description="Polar residues" evidence="3">
    <location>
        <begin position="115"/>
        <end position="124"/>
    </location>
</feature>
<dbReference type="GO" id="GO:0005856">
    <property type="term" value="C:cytoskeleton"/>
    <property type="evidence" value="ECO:0007669"/>
    <property type="project" value="UniProtKB-ARBA"/>
</dbReference>
<dbReference type="PANTHER" id="PTHR21683:SF3">
    <property type="entry name" value="CILIA AND FLAGELLA ASSOCIATED PROTEIN 100"/>
    <property type="match status" value="1"/>
</dbReference>
<keyword evidence="6" id="KW-1185">Reference proteome</keyword>
<dbReference type="Pfam" id="PF13863">
    <property type="entry name" value="DUF4200"/>
    <property type="match status" value="1"/>
</dbReference>
<dbReference type="InterPro" id="IPR051147">
    <property type="entry name" value="CFAP_domain-containing"/>
</dbReference>
<feature type="coiled-coil region" evidence="2">
    <location>
        <begin position="388"/>
        <end position="485"/>
    </location>
</feature>
<evidence type="ECO:0000256" key="3">
    <source>
        <dbReference type="SAM" id="MobiDB-lite"/>
    </source>
</evidence>
<evidence type="ECO:0000313" key="6">
    <source>
        <dbReference type="Proteomes" id="UP000749559"/>
    </source>
</evidence>
<feature type="compositionally biased region" description="Basic and acidic residues" evidence="3">
    <location>
        <begin position="538"/>
        <end position="566"/>
    </location>
</feature>
<evidence type="ECO:0000259" key="4">
    <source>
        <dbReference type="Pfam" id="PF13863"/>
    </source>
</evidence>
<dbReference type="InterPro" id="IPR025252">
    <property type="entry name" value="DUF4200"/>
</dbReference>
<dbReference type="AlphaFoldDB" id="A0A8S4NR11"/>
<reference evidence="5" key="1">
    <citation type="submission" date="2022-03" db="EMBL/GenBank/DDBJ databases">
        <authorList>
            <person name="Martin C."/>
        </authorList>
    </citation>
    <scope>NUCLEOTIDE SEQUENCE</scope>
</reference>
<sequence length="604" mass="70323">MKSLVFNIVFIDNHFFKKANLNRRITWVIHLDLPMHPQHILMHLGLGGNPLHTQSRGSAITYLSDDEPDKNPFRMPPENDIFMLRDKEREKKKQERIKQRKLKVHEKTTYASRVNFKTASTIHPANSDDDEGQEEDDDKAVAVKDDPQFTIAVTRDRHVEKESLADYITKKREMFLVQYSLGVKRDEMRKLEDIAGAEEKKLELAEQYLEEDAAMFDEFLKENDKNSVEAIKIAEAETKAKLEKVAEIKKINAQMMGIKSEISKYEDTLKEYQLYKRFLDALTPKEYSDKRDAERQKRREERRKARQASTKPATPGMDEKSGTSLSVSNAKTNKGRISRQSSKTPTGKKGDKDNSSVVVVAEDMETSEESEEELDLYFTDPQQLLDIFAELEEQNLSLIQNSQEVEEALEEMKQTMKQTKQKMEKETEVLKDQIDKLNDQINKEEEKAAELEMKARMFSYGEFKAEDQEKMLAQLNSKVEEVYNSCIGNNEANISTLQMLTNIENRLEELFEMIEMMPPDKVEAAEKSKEKERRLKLREEKMEQQRIHQEERVKRALERAKADPKKKTGRRLVGRSEPPRLKKKEDDGADKASREEEELAYFFT</sequence>
<evidence type="ECO:0000256" key="2">
    <source>
        <dbReference type="SAM" id="Coils"/>
    </source>
</evidence>
<dbReference type="Proteomes" id="UP000749559">
    <property type="component" value="Unassembled WGS sequence"/>
</dbReference>
<gene>
    <name evidence="5" type="ORF">OFUS_LOCUS9628</name>
</gene>
<feature type="compositionally biased region" description="Polar residues" evidence="3">
    <location>
        <begin position="322"/>
        <end position="332"/>
    </location>
</feature>
<evidence type="ECO:0000256" key="1">
    <source>
        <dbReference type="ARBA" id="ARBA00023054"/>
    </source>
</evidence>
<feature type="compositionally biased region" description="Basic and acidic residues" evidence="3">
    <location>
        <begin position="577"/>
        <end position="594"/>
    </location>
</feature>
<feature type="region of interest" description="Disordered" evidence="3">
    <location>
        <begin position="538"/>
        <end position="604"/>
    </location>
</feature>
<feature type="compositionally biased region" description="Acidic residues" evidence="3">
    <location>
        <begin position="595"/>
        <end position="604"/>
    </location>
</feature>
<feature type="region of interest" description="Disordered" evidence="3">
    <location>
        <begin position="288"/>
        <end position="357"/>
    </location>
</feature>
<keyword evidence="1 2" id="KW-0175">Coiled coil</keyword>
<name>A0A8S4NR11_OWEFU</name>